<evidence type="ECO:0000313" key="1">
    <source>
        <dbReference type="EMBL" id="KAJ2977806.1"/>
    </source>
</evidence>
<dbReference type="Proteomes" id="UP001143910">
    <property type="component" value="Unassembled WGS sequence"/>
</dbReference>
<reference evidence="1" key="1">
    <citation type="submission" date="2022-08" db="EMBL/GenBank/DDBJ databases">
        <title>Genome Sequence of Lecanicillium fungicola.</title>
        <authorList>
            <person name="Buettner E."/>
        </authorList>
    </citation>
    <scope>NUCLEOTIDE SEQUENCE</scope>
    <source>
        <strain evidence="1">Babe33</strain>
    </source>
</reference>
<keyword evidence="2" id="KW-1185">Reference proteome</keyword>
<protein>
    <submittedName>
        <fullName evidence="1">Uncharacterized protein</fullName>
    </submittedName>
</protein>
<dbReference type="EMBL" id="JANJQO010000436">
    <property type="protein sequence ID" value="KAJ2977806.1"/>
    <property type="molecule type" value="Genomic_DNA"/>
</dbReference>
<organism evidence="1 2">
    <name type="scientific">Zarea fungicola</name>
    <dbReference type="NCBI Taxonomy" id="93591"/>
    <lineage>
        <taxon>Eukaryota</taxon>
        <taxon>Fungi</taxon>
        <taxon>Dikarya</taxon>
        <taxon>Ascomycota</taxon>
        <taxon>Pezizomycotina</taxon>
        <taxon>Sordariomycetes</taxon>
        <taxon>Hypocreomycetidae</taxon>
        <taxon>Hypocreales</taxon>
        <taxon>Cordycipitaceae</taxon>
        <taxon>Zarea</taxon>
    </lineage>
</organism>
<name>A0ACC1NG35_9HYPO</name>
<gene>
    <name evidence="1" type="ORF">NQ176_g4165</name>
</gene>
<sequence length="192" mass="21548">MRILSLLPFMPLLAHADISLPDDAIEGFAVHLADEAGNVTYVHQSEFDNYGISIVLGDTNTNGTETTFKTKRSLPPGDSITCERQKTFDISDLHHGTIKLMEYLDCGFTIITSTTSKYKYVAASHYEGSSVIYICNYSGHYRTIQGAQLLAMEEQVFNYCGQQNVAGWYTEHFYDMAWGYTNSKYGFCGPKQ</sequence>
<comment type="caution">
    <text evidence="1">The sequence shown here is derived from an EMBL/GenBank/DDBJ whole genome shotgun (WGS) entry which is preliminary data.</text>
</comment>
<accession>A0ACC1NG35</accession>
<proteinExistence type="predicted"/>
<evidence type="ECO:0000313" key="2">
    <source>
        <dbReference type="Proteomes" id="UP001143910"/>
    </source>
</evidence>